<feature type="region of interest" description="Disordered" evidence="2">
    <location>
        <begin position="348"/>
        <end position="401"/>
    </location>
</feature>
<dbReference type="AlphaFoldDB" id="A0A9N7N936"/>
<keyword evidence="1" id="KW-0862">Zinc</keyword>
<evidence type="ECO:0000256" key="2">
    <source>
        <dbReference type="SAM" id="MobiDB-lite"/>
    </source>
</evidence>
<dbReference type="InterPro" id="IPR036875">
    <property type="entry name" value="Znf_CCHC_sf"/>
</dbReference>
<dbReference type="EMBL" id="CACSLK010026087">
    <property type="protein sequence ID" value="CAA0825772.1"/>
    <property type="molecule type" value="Genomic_DNA"/>
</dbReference>
<dbReference type="InterPro" id="IPR025836">
    <property type="entry name" value="Zn_knuckle_CX2CX4HX4C"/>
</dbReference>
<protein>
    <recommendedName>
        <fullName evidence="3">CCHC-type domain-containing protein</fullName>
    </recommendedName>
</protein>
<evidence type="ECO:0000259" key="3">
    <source>
        <dbReference type="PROSITE" id="PS50158"/>
    </source>
</evidence>
<dbReference type="GO" id="GO:0003676">
    <property type="term" value="F:nucleic acid binding"/>
    <property type="evidence" value="ECO:0007669"/>
    <property type="project" value="InterPro"/>
</dbReference>
<evidence type="ECO:0000313" key="5">
    <source>
        <dbReference type="Proteomes" id="UP001153555"/>
    </source>
</evidence>
<feature type="compositionally biased region" description="Basic and acidic residues" evidence="2">
    <location>
        <begin position="380"/>
        <end position="395"/>
    </location>
</feature>
<dbReference type="InterPro" id="IPR040256">
    <property type="entry name" value="At4g02000-like"/>
</dbReference>
<keyword evidence="1" id="KW-0863">Zinc-finger</keyword>
<proteinExistence type="predicted"/>
<name>A0A9N7N936_STRHE</name>
<feature type="non-terminal residue" evidence="4">
    <location>
        <position position="401"/>
    </location>
</feature>
<accession>A0A9N7N936</accession>
<sequence length="401" mass="44226">ATDVGGRENSVTTSSELGKQLPVFGFTGDEVLEVGVIECSLSLVGKIYGEKKVHFGGLKETLGTIWKTNKPFSARQLGQNLFQFIFKSKEDKQKILRGRSWNFDGQYLLLKEWTTSVSDCKEDEKVDTWIQIHNLPLHWVSHDTGLKIGRLFGKVLDVYVPDSGSIHGRIIKVLVELRLDEPILRGANINLGHESCWVDFRYEGLQTFCFYCGRIGHSERSCDKKKDDIVRNALKPGQFGEWLRASFGGLQGLRNKDSLGSSSPKTNTVSETSGSKLQVGHETGIGSDKLDSLKSSIMNKNIINESSPSAVNTTTNVRVNQEVVASEKNDAPPVTQTLVEVPVIHVKSSKIPHPGNSSGQQSLNKPIKNPSRSVRVIRKTPGDKMAVDGTSKIEDTPLNVN</sequence>
<keyword evidence="5" id="KW-1185">Reference proteome</keyword>
<dbReference type="GO" id="GO:0008270">
    <property type="term" value="F:zinc ion binding"/>
    <property type="evidence" value="ECO:0007669"/>
    <property type="project" value="UniProtKB-KW"/>
</dbReference>
<evidence type="ECO:0000256" key="1">
    <source>
        <dbReference type="PROSITE-ProRule" id="PRU00047"/>
    </source>
</evidence>
<dbReference type="PANTHER" id="PTHR31286:SF178">
    <property type="entry name" value="DUF4283 DOMAIN-CONTAINING PROTEIN"/>
    <property type="match status" value="1"/>
</dbReference>
<feature type="compositionally biased region" description="Polar residues" evidence="2">
    <location>
        <begin position="258"/>
        <end position="276"/>
    </location>
</feature>
<dbReference type="PROSITE" id="PS50158">
    <property type="entry name" value="ZF_CCHC"/>
    <property type="match status" value="1"/>
</dbReference>
<comment type="caution">
    <text evidence="4">The sequence shown here is derived from an EMBL/GenBank/DDBJ whole genome shotgun (WGS) entry which is preliminary data.</text>
</comment>
<dbReference type="OrthoDB" id="1029220at2759"/>
<dbReference type="InterPro" id="IPR001878">
    <property type="entry name" value="Znf_CCHC"/>
</dbReference>
<keyword evidence="1" id="KW-0479">Metal-binding</keyword>
<organism evidence="4 5">
    <name type="scientific">Striga hermonthica</name>
    <name type="common">Purple witchweed</name>
    <name type="synonym">Buchnera hermonthica</name>
    <dbReference type="NCBI Taxonomy" id="68872"/>
    <lineage>
        <taxon>Eukaryota</taxon>
        <taxon>Viridiplantae</taxon>
        <taxon>Streptophyta</taxon>
        <taxon>Embryophyta</taxon>
        <taxon>Tracheophyta</taxon>
        <taxon>Spermatophyta</taxon>
        <taxon>Magnoliopsida</taxon>
        <taxon>eudicotyledons</taxon>
        <taxon>Gunneridae</taxon>
        <taxon>Pentapetalae</taxon>
        <taxon>asterids</taxon>
        <taxon>lamiids</taxon>
        <taxon>Lamiales</taxon>
        <taxon>Orobanchaceae</taxon>
        <taxon>Buchnereae</taxon>
        <taxon>Striga</taxon>
    </lineage>
</organism>
<feature type="non-terminal residue" evidence="4">
    <location>
        <position position="1"/>
    </location>
</feature>
<dbReference type="PANTHER" id="PTHR31286">
    <property type="entry name" value="GLYCINE-RICH CELL WALL STRUCTURAL PROTEIN 1.8-LIKE"/>
    <property type="match status" value="1"/>
</dbReference>
<dbReference type="Pfam" id="PF14392">
    <property type="entry name" value="zf-CCHC_4"/>
    <property type="match status" value="1"/>
</dbReference>
<dbReference type="InterPro" id="IPR025558">
    <property type="entry name" value="DUF4283"/>
</dbReference>
<dbReference type="Proteomes" id="UP001153555">
    <property type="component" value="Unassembled WGS sequence"/>
</dbReference>
<feature type="compositionally biased region" description="Polar residues" evidence="2">
    <location>
        <begin position="355"/>
        <end position="364"/>
    </location>
</feature>
<reference evidence="4" key="1">
    <citation type="submission" date="2019-12" db="EMBL/GenBank/DDBJ databases">
        <authorList>
            <person name="Scholes J."/>
        </authorList>
    </citation>
    <scope>NUCLEOTIDE SEQUENCE</scope>
</reference>
<gene>
    <name evidence="4" type="ORF">SHERM_22510</name>
</gene>
<evidence type="ECO:0000313" key="4">
    <source>
        <dbReference type="EMBL" id="CAA0825772.1"/>
    </source>
</evidence>
<feature type="domain" description="CCHC-type" evidence="3">
    <location>
        <begin position="209"/>
        <end position="224"/>
    </location>
</feature>
<dbReference type="SUPFAM" id="SSF57756">
    <property type="entry name" value="Retrovirus zinc finger-like domains"/>
    <property type="match status" value="1"/>
</dbReference>
<dbReference type="Pfam" id="PF14111">
    <property type="entry name" value="DUF4283"/>
    <property type="match status" value="1"/>
</dbReference>
<feature type="region of interest" description="Disordered" evidence="2">
    <location>
        <begin position="254"/>
        <end position="290"/>
    </location>
</feature>